<dbReference type="EMBL" id="CM042011">
    <property type="protein sequence ID" value="KAI3765992.1"/>
    <property type="molecule type" value="Genomic_DNA"/>
</dbReference>
<gene>
    <name evidence="1" type="ORF">L2E82_16039</name>
</gene>
<evidence type="ECO:0000313" key="2">
    <source>
        <dbReference type="Proteomes" id="UP001055811"/>
    </source>
</evidence>
<reference evidence="1 2" key="2">
    <citation type="journal article" date="2022" name="Mol. Ecol. Resour.">
        <title>The genomes of chicory, endive, great burdock and yacon provide insights into Asteraceae paleo-polyploidization history and plant inulin production.</title>
        <authorList>
            <person name="Fan W."/>
            <person name="Wang S."/>
            <person name="Wang H."/>
            <person name="Wang A."/>
            <person name="Jiang F."/>
            <person name="Liu H."/>
            <person name="Zhao H."/>
            <person name="Xu D."/>
            <person name="Zhang Y."/>
        </authorList>
    </citation>
    <scope>NUCLEOTIDE SEQUENCE [LARGE SCALE GENOMIC DNA]</scope>
    <source>
        <strain evidence="2">cv. Punajuju</strain>
        <tissue evidence="1">Leaves</tissue>
    </source>
</reference>
<keyword evidence="2" id="KW-1185">Reference proteome</keyword>
<organism evidence="1 2">
    <name type="scientific">Cichorium intybus</name>
    <name type="common">Chicory</name>
    <dbReference type="NCBI Taxonomy" id="13427"/>
    <lineage>
        <taxon>Eukaryota</taxon>
        <taxon>Viridiplantae</taxon>
        <taxon>Streptophyta</taxon>
        <taxon>Embryophyta</taxon>
        <taxon>Tracheophyta</taxon>
        <taxon>Spermatophyta</taxon>
        <taxon>Magnoliopsida</taxon>
        <taxon>eudicotyledons</taxon>
        <taxon>Gunneridae</taxon>
        <taxon>Pentapetalae</taxon>
        <taxon>asterids</taxon>
        <taxon>campanulids</taxon>
        <taxon>Asterales</taxon>
        <taxon>Asteraceae</taxon>
        <taxon>Cichorioideae</taxon>
        <taxon>Cichorieae</taxon>
        <taxon>Cichoriinae</taxon>
        <taxon>Cichorium</taxon>
    </lineage>
</organism>
<protein>
    <submittedName>
        <fullName evidence="1">Uncharacterized protein</fullName>
    </submittedName>
</protein>
<accession>A0ACB9F4F4</accession>
<proteinExistence type="predicted"/>
<reference evidence="2" key="1">
    <citation type="journal article" date="2022" name="Mol. Ecol. Resour.">
        <title>The genomes of chicory, endive, great burdock and yacon provide insights into Asteraceae palaeo-polyploidization history and plant inulin production.</title>
        <authorList>
            <person name="Fan W."/>
            <person name="Wang S."/>
            <person name="Wang H."/>
            <person name="Wang A."/>
            <person name="Jiang F."/>
            <person name="Liu H."/>
            <person name="Zhao H."/>
            <person name="Xu D."/>
            <person name="Zhang Y."/>
        </authorList>
    </citation>
    <scope>NUCLEOTIDE SEQUENCE [LARGE SCALE GENOMIC DNA]</scope>
    <source>
        <strain evidence="2">cv. Punajuju</strain>
    </source>
</reference>
<comment type="caution">
    <text evidence="1">The sequence shown here is derived from an EMBL/GenBank/DDBJ whole genome shotgun (WGS) entry which is preliminary data.</text>
</comment>
<sequence length="117" mass="13462">MVQHWKTLASSNHSSMANDFDLSSDLSRYLVKSEFRSTPARNPTHSWWTDDLSCYLSRNLPLTHSFLLFSPHLLQPSPSGFPTISINFHSIWLCDQVVEKGYVISVGLALYHQELFY</sequence>
<dbReference type="Proteomes" id="UP001055811">
    <property type="component" value="Linkage Group LG03"/>
</dbReference>
<evidence type="ECO:0000313" key="1">
    <source>
        <dbReference type="EMBL" id="KAI3765992.1"/>
    </source>
</evidence>
<name>A0ACB9F4F4_CICIN</name>